<dbReference type="SMART" id="SM00086">
    <property type="entry name" value="PAC"/>
    <property type="match status" value="3"/>
</dbReference>
<sequence length="957" mass="103686">MGRGAGREFERAGVAKRRNAGVPAQLRAGRRVKANGATGPDRTLLKLLVASPLPGATYSDQTPPVDHVMTVLLPPVPIPVDDALRVDAVRRLGVLDTEAEVEFDDIAWLAAHVSGAPMAMVSLLDADRQWFKARCGTDLEGTPRSVSFCSHAVMGTELMEVPDAEADPRFVNNPLVVAAPGVRSYVGVPLIGREGYAYGTLCTLSTTPRVLDENRKQALIRLARQAVNKLEARRDRLDAQAQRQTLSMLLEAMPDGVVACGTDGLLREFNHAARQWHGTDPRLLPPEQWALHFDLYTADGNSLLPTEEIPLLRAWRGEHVRNAELVIRATNQPPRSVLCNADPVVGEQGTALGAVCVMHDITQLKDASAALAGERARLQALVDASQDVAIMAFDPHGRLELFNPGAERLLGYRADEVLGTCPVRFHLPAELERHMATLALSPPSYVKLAAAAAGDVLAEELWTLVRKDGDLRRVRLCFNIIHDAQQGLAGYLAMAIDVTAELQAQAAAQLAAERFAGAFETAPQGMAIVSLEGDWRDVNPALCGILGYPREQLLRTTFQQITHPDDLEMDLQLVHDLIDGKRDSYSLAKRYISQHGAVIWAQLSVSLVRDSSGAPVHFVSQIQDVTERHVAAERLAESEARLRAISDATPTLVAQFDAVQRYLFANEAHRHWLGVEPAGLVGRHITEVLGEDLSTAARAALAQVVAGQRASFEHVLGGSAPRDVEVTLVPETQTATPTQGFFLMAHDVTAHKTLHRLMHERATRDALTGLPNRHAWSEALQVAVAQAQQQQRSVAVMFLDLDGFKRINDVYGHRAGDAVLVAFGSCLQRAAGERYLVARLAGDEFVVLLDGLQDAQAECAAVAERIRTLAAEGATFGDQHLPIQPSIGMAWQYGAQAEASSLMHAADEAMYAAKRAAARWARASIVGVVCRGCRAAHAHCRKLRMSAAGCKPQTASA</sequence>
<dbReference type="AlphaFoldDB" id="A0A0U5F8D7"/>
<keyword evidence="1" id="KW-0175">Coiled coil</keyword>
<dbReference type="Pfam" id="PF08448">
    <property type="entry name" value="PAS_4"/>
    <property type="match status" value="3"/>
</dbReference>
<organism evidence="5 6">
    <name type="scientific">Xanthomonas citri pv. citri</name>
    <dbReference type="NCBI Taxonomy" id="611301"/>
    <lineage>
        <taxon>Bacteria</taxon>
        <taxon>Pseudomonadati</taxon>
        <taxon>Pseudomonadota</taxon>
        <taxon>Gammaproteobacteria</taxon>
        <taxon>Lysobacterales</taxon>
        <taxon>Lysobacteraceae</taxon>
        <taxon>Xanthomonas</taxon>
    </lineage>
</organism>
<dbReference type="SMART" id="SM00267">
    <property type="entry name" value="GGDEF"/>
    <property type="match status" value="1"/>
</dbReference>
<dbReference type="InterPro" id="IPR043128">
    <property type="entry name" value="Rev_trsase/Diguanyl_cyclase"/>
</dbReference>
<dbReference type="SMART" id="SM00091">
    <property type="entry name" value="PAS"/>
    <property type="match status" value="4"/>
</dbReference>
<dbReference type="PROSITE" id="PS50887">
    <property type="entry name" value="GGDEF"/>
    <property type="match status" value="1"/>
</dbReference>
<feature type="domain" description="GGDEF" evidence="4">
    <location>
        <begin position="792"/>
        <end position="927"/>
    </location>
</feature>
<protein>
    <submittedName>
        <fullName evidence="5">Sensory box protein</fullName>
    </submittedName>
</protein>
<dbReference type="InterPro" id="IPR029787">
    <property type="entry name" value="Nucleotide_cyclase"/>
</dbReference>
<gene>
    <name evidence="5" type="ORF">XAC3562_110039</name>
</gene>
<evidence type="ECO:0000313" key="6">
    <source>
        <dbReference type="Proteomes" id="UP000052230"/>
    </source>
</evidence>
<feature type="domain" description="PAC" evidence="3">
    <location>
        <begin position="585"/>
        <end position="637"/>
    </location>
</feature>
<keyword evidence="6" id="KW-1185">Reference proteome</keyword>
<dbReference type="InterPro" id="IPR000160">
    <property type="entry name" value="GGDEF_dom"/>
</dbReference>
<feature type="coiled-coil region" evidence="1">
    <location>
        <begin position="220"/>
        <end position="247"/>
    </location>
</feature>
<feature type="domain" description="PAS" evidence="2">
    <location>
        <begin position="511"/>
        <end position="581"/>
    </location>
</feature>
<name>A0A0U5F8D7_XANCI</name>
<evidence type="ECO:0000313" key="5">
    <source>
        <dbReference type="EMBL" id="CEG14354.1"/>
    </source>
</evidence>
<accession>A0A0U5F8D7</accession>
<dbReference type="Proteomes" id="UP000052230">
    <property type="component" value="Unassembled WGS sequence"/>
</dbReference>
<feature type="domain" description="PAS" evidence="2">
    <location>
        <begin position="638"/>
        <end position="708"/>
    </location>
</feature>
<dbReference type="InterPro" id="IPR000700">
    <property type="entry name" value="PAS-assoc_C"/>
</dbReference>
<evidence type="ECO:0000259" key="4">
    <source>
        <dbReference type="PROSITE" id="PS50887"/>
    </source>
</evidence>
<feature type="domain" description="PAC" evidence="3">
    <location>
        <begin position="321"/>
        <end position="373"/>
    </location>
</feature>
<evidence type="ECO:0000256" key="1">
    <source>
        <dbReference type="SAM" id="Coils"/>
    </source>
</evidence>
<dbReference type="InterPro" id="IPR003018">
    <property type="entry name" value="GAF"/>
</dbReference>
<dbReference type="PROSITE" id="PS50113">
    <property type="entry name" value="PAC"/>
    <property type="match status" value="3"/>
</dbReference>
<dbReference type="PROSITE" id="PS50112">
    <property type="entry name" value="PAS"/>
    <property type="match status" value="3"/>
</dbReference>
<dbReference type="Gene3D" id="3.30.70.270">
    <property type="match status" value="1"/>
</dbReference>
<proteinExistence type="predicted"/>
<dbReference type="InterPro" id="IPR013656">
    <property type="entry name" value="PAS_4"/>
</dbReference>
<evidence type="ECO:0000259" key="2">
    <source>
        <dbReference type="PROSITE" id="PS50112"/>
    </source>
</evidence>
<reference evidence="5 6" key="1">
    <citation type="submission" date="2014-09" db="EMBL/GenBank/DDBJ databases">
        <authorList>
            <person name="Regsiter A."/>
        </authorList>
    </citation>
    <scope>NUCLEOTIDE SEQUENCE [LARGE SCALE GENOMIC DNA]</scope>
</reference>
<evidence type="ECO:0000259" key="3">
    <source>
        <dbReference type="PROSITE" id="PS50113"/>
    </source>
</evidence>
<dbReference type="SUPFAM" id="SSF55785">
    <property type="entry name" value="PYP-like sensor domain (PAS domain)"/>
    <property type="match status" value="4"/>
</dbReference>
<dbReference type="CDD" id="cd00130">
    <property type="entry name" value="PAS"/>
    <property type="match status" value="2"/>
</dbReference>
<dbReference type="SUPFAM" id="SSF55073">
    <property type="entry name" value="Nucleotide cyclase"/>
    <property type="match status" value="1"/>
</dbReference>
<comment type="caution">
    <text evidence="5">The sequence shown here is derived from an EMBL/GenBank/DDBJ whole genome shotgun (WGS) entry which is preliminary data.</text>
</comment>
<dbReference type="Pfam" id="PF08447">
    <property type="entry name" value="PAS_3"/>
    <property type="match status" value="1"/>
</dbReference>
<dbReference type="NCBIfam" id="TIGR00254">
    <property type="entry name" value="GGDEF"/>
    <property type="match status" value="1"/>
</dbReference>
<dbReference type="EMBL" id="CCXZ01000013">
    <property type="protein sequence ID" value="CEG14354.1"/>
    <property type="molecule type" value="Genomic_DNA"/>
</dbReference>
<dbReference type="Pfam" id="PF00990">
    <property type="entry name" value="GGDEF"/>
    <property type="match status" value="1"/>
</dbReference>
<dbReference type="InterPro" id="IPR052155">
    <property type="entry name" value="Biofilm_reg_signaling"/>
</dbReference>
<dbReference type="InterPro" id="IPR029016">
    <property type="entry name" value="GAF-like_dom_sf"/>
</dbReference>
<dbReference type="Gene3D" id="3.30.450.40">
    <property type="match status" value="1"/>
</dbReference>
<dbReference type="InterPro" id="IPR013655">
    <property type="entry name" value="PAS_fold_3"/>
</dbReference>
<dbReference type="Pfam" id="PF01590">
    <property type="entry name" value="GAF"/>
    <property type="match status" value="1"/>
</dbReference>
<dbReference type="InterPro" id="IPR001610">
    <property type="entry name" value="PAC"/>
</dbReference>
<dbReference type="InterPro" id="IPR035965">
    <property type="entry name" value="PAS-like_dom_sf"/>
</dbReference>
<feature type="domain" description="PAS" evidence="2">
    <location>
        <begin position="374"/>
        <end position="419"/>
    </location>
</feature>
<dbReference type="NCBIfam" id="TIGR00229">
    <property type="entry name" value="sensory_box"/>
    <property type="match status" value="3"/>
</dbReference>
<feature type="domain" description="PAC" evidence="3">
    <location>
        <begin position="458"/>
        <end position="510"/>
    </location>
</feature>
<dbReference type="PANTHER" id="PTHR44757:SF2">
    <property type="entry name" value="BIOFILM ARCHITECTURE MAINTENANCE PROTEIN MBAA"/>
    <property type="match status" value="1"/>
</dbReference>
<dbReference type="PANTHER" id="PTHR44757">
    <property type="entry name" value="DIGUANYLATE CYCLASE DGCP"/>
    <property type="match status" value="1"/>
</dbReference>
<dbReference type="Gene3D" id="3.30.450.20">
    <property type="entry name" value="PAS domain"/>
    <property type="match status" value="4"/>
</dbReference>
<dbReference type="SUPFAM" id="SSF55781">
    <property type="entry name" value="GAF domain-like"/>
    <property type="match status" value="1"/>
</dbReference>
<dbReference type="InterPro" id="IPR000014">
    <property type="entry name" value="PAS"/>
</dbReference>
<dbReference type="CDD" id="cd01949">
    <property type="entry name" value="GGDEF"/>
    <property type="match status" value="1"/>
</dbReference>